<dbReference type="GO" id="GO:0005524">
    <property type="term" value="F:ATP binding"/>
    <property type="evidence" value="ECO:0007669"/>
    <property type="project" value="UniProtKB-KW"/>
</dbReference>
<dbReference type="InterPro" id="IPR035907">
    <property type="entry name" value="Hppk_sf"/>
</dbReference>
<keyword evidence="5" id="KW-0808">Transferase</keyword>
<reference evidence="15" key="1">
    <citation type="journal article" date="2018" name="Front. Microbiol.">
        <title>Genome-Based Analysis Reveals the Taxonomy and Diversity of the Family Idiomarinaceae.</title>
        <authorList>
            <person name="Liu Y."/>
            <person name="Lai Q."/>
            <person name="Shao Z."/>
        </authorList>
    </citation>
    <scope>NUCLEOTIDE SEQUENCE [LARGE SCALE GENOMIC DNA]</scope>
    <source>
        <strain evidence="15">KYW314</strain>
    </source>
</reference>
<feature type="domain" description="7,8-dihydro-6-hydroxymethylpterin-pyrophosphokinase" evidence="13">
    <location>
        <begin position="88"/>
        <end position="99"/>
    </location>
</feature>
<dbReference type="PANTHER" id="PTHR43071">
    <property type="entry name" value="2-AMINO-4-HYDROXY-6-HYDROXYMETHYLDIHYDROPTERIDINE PYROPHOSPHOKINASE"/>
    <property type="match status" value="1"/>
</dbReference>
<evidence type="ECO:0000256" key="12">
    <source>
        <dbReference type="ARBA" id="ARBA00033413"/>
    </source>
</evidence>
<dbReference type="Pfam" id="PF01288">
    <property type="entry name" value="HPPK"/>
    <property type="match status" value="1"/>
</dbReference>
<evidence type="ECO:0000256" key="9">
    <source>
        <dbReference type="ARBA" id="ARBA00022909"/>
    </source>
</evidence>
<evidence type="ECO:0000313" key="14">
    <source>
        <dbReference type="EMBL" id="RUO38032.1"/>
    </source>
</evidence>
<dbReference type="GO" id="GO:0046654">
    <property type="term" value="P:tetrahydrofolate biosynthetic process"/>
    <property type="evidence" value="ECO:0007669"/>
    <property type="project" value="UniProtKB-UniPathway"/>
</dbReference>
<keyword evidence="7 14" id="KW-0418">Kinase</keyword>
<evidence type="ECO:0000256" key="6">
    <source>
        <dbReference type="ARBA" id="ARBA00022741"/>
    </source>
</evidence>
<dbReference type="PROSITE" id="PS00794">
    <property type="entry name" value="HPPK"/>
    <property type="match status" value="1"/>
</dbReference>
<evidence type="ECO:0000256" key="4">
    <source>
        <dbReference type="ARBA" id="ARBA00016218"/>
    </source>
</evidence>
<keyword evidence="6" id="KW-0547">Nucleotide-binding</keyword>
<evidence type="ECO:0000313" key="15">
    <source>
        <dbReference type="Proteomes" id="UP000287766"/>
    </source>
</evidence>
<gene>
    <name evidence="14" type="primary">folK</name>
    <name evidence="14" type="ORF">CWE22_11480</name>
</gene>
<evidence type="ECO:0000256" key="2">
    <source>
        <dbReference type="ARBA" id="ARBA00005810"/>
    </source>
</evidence>
<evidence type="ECO:0000256" key="7">
    <source>
        <dbReference type="ARBA" id="ARBA00022777"/>
    </source>
</evidence>
<dbReference type="PANTHER" id="PTHR43071:SF1">
    <property type="entry name" value="2-AMINO-4-HYDROXY-6-HYDROXYMETHYLDIHYDROPTERIDINE PYROPHOSPHOKINASE"/>
    <property type="match status" value="1"/>
</dbReference>
<dbReference type="GO" id="GO:0016301">
    <property type="term" value="F:kinase activity"/>
    <property type="evidence" value="ECO:0007669"/>
    <property type="project" value="UniProtKB-KW"/>
</dbReference>
<dbReference type="GO" id="GO:0003848">
    <property type="term" value="F:2-amino-4-hydroxy-6-hydroxymethyldihydropteridine diphosphokinase activity"/>
    <property type="evidence" value="ECO:0007669"/>
    <property type="project" value="UniProtKB-EC"/>
</dbReference>
<keyword evidence="9" id="KW-0289">Folate biosynthesis</keyword>
<evidence type="ECO:0000256" key="11">
    <source>
        <dbReference type="ARBA" id="ARBA00029766"/>
    </source>
</evidence>
<organism evidence="14 15">
    <name type="scientific">Pseudidiomarina aestuarii</name>
    <dbReference type="NCBI Taxonomy" id="624146"/>
    <lineage>
        <taxon>Bacteria</taxon>
        <taxon>Pseudomonadati</taxon>
        <taxon>Pseudomonadota</taxon>
        <taxon>Gammaproteobacteria</taxon>
        <taxon>Alteromonadales</taxon>
        <taxon>Idiomarinaceae</taxon>
        <taxon>Pseudidiomarina</taxon>
    </lineage>
</organism>
<keyword evidence="8" id="KW-0067">ATP-binding</keyword>
<comment type="function">
    <text evidence="10">Catalyzes the transfer of pyrophosphate from adenosine triphosphate (ATP) to 6-hydroxymethyl-7,8-dihydropterin, an enzymatic step in folate biosynthesis pathway.</text>
</comment>
<evidence type="ECO:0000256" key="8">
    <source>
        <dbReference type="ARBA" id="ARBA00022840"/>
    </source>
</evidence>
<comment type="similarity">
    <text evidence="2">Belongs to the HPPK family.</text>
</comment>
<comment type="caution">
    <text evidence="14">The sequence shown here is derived from an EMBL/GenBank/DDBJ whole genome shotgun (WGS) entry which is preliminary data.</text>
</comment>
<dbReference type="EMBL" id="PIPR01000005">
    <property type="protein sequence ID" value="RUO38032.1"/>
    <property type="molecule type" value="Genomic_DNA"/>
</dbReference>
<protein>
    <recommendedName>
        <fullName evidence="4">2-amino-4-hydroxy-6-hydroxymethyldihydropteridine pyrophosphokinase</fullName>
        <ecNumber evidence="3">2.7.6.3</ecNumber>
    </recommendedName>
    <alternativeName>
        <fullName evidence="11">6-hydroxymethyl-7,8-dihydropterin pyrophosphokinase</fullName>
    </alternativeName>
    <alternativeName>
        <fullName evidence="12">7,8-dihydro-6-hydroxymethylpterin-pyrophosphokinase</fullName>
    </alternativeName>
</protein>
<evidence type="ECO:0000259" key="13">
    <source>
        <dbReference type="PROSITE" id="PS00794"/>
    </source>
</evidence>
<dbReference type="Proteomes" id="UP000287766">
    <property type="component" value="Unassembled WGS sequence"/>
</dbReference>
<dbReference type="NCBIfam" id="TIGR01498">
    <property type="entry name" value="folK"/>
    <property type="match status" value="1"/>
</dbReference>
<evidence type="ECO:0000256" key="10">
    <source>
        <dbReference type="ARBA" id="ARBA00029409"/>
    </source>
</evidence>
<name>A0A7Z7ESJ8_9GAMM</name>
<keyword evidence="15" id="KW-1185">Reference proteome</keyword>
<dbReference type="AlphaFoldDB" id="A0A7Z7ESJ8"/>
<dbReference type="UniPathway" id="UPA00077">
    <property type="reaction ID" value="UER00155"/>
</dbReference>
<dbReference type="InterPro" id="IPR000550">
    <property type="entry name" value="Hppk"/>
</dbReference>
<evidence type="ECO:0000256" key="5">
    <source>
        <dbReference type="ARBA" id="ARBA00022679"/>
    </source>
</evidence>
<proteinExistence type="inferred from homology"/>
<dbReference type="SUPFAM" id="SSF55083">
    <property type="entry name" value="6-hydroxymethyl-7,8-dihydropterin pyrophosphokinase, HPPK"/>
    <property type="match status" value="1"/>
</dbReference>
<dbReference type="Gene3D" id="3.30.70.560">
    <property type="entry name" value="7,8-Dihydro-6-hydroxymethylpterin-pyrophosphokinase HPPK"/>
    <property type="match status" value="1"/>
</dbReference>
<dbReference type="CDD" id="cd00483">
    <property type="entry name" value="HPPK"/>
    <property type="match status" value="1"/>
</dbReference>
<evidence type="ECO:0000256" key="1">
    <source>
        <dbReference type="ARBA" id="ARBA00005051"/>
    </source>
</evidence>
<dbReference type="GO" id="GO:0046656">
    <property type="term" value="P:folic acid biosynthetic process"/>
    <property type="evidence" value="ECO:0007669"/>
    <property type="project" value="UniProtKB-KW"/>
</dbReference>
<evidence type="ECO:0000256" key="3">
    <source>
        <dbReference type="ARBA" id="ARBA00013253"/>
    </source>
</evidence>
<dbReference type="EC" id="2.7.6.3" evidence="3"/>
<sequence>MARIYIAVGGNLGDPLQTVRDAIYTLQNHSALTAVAASSCYRSKPMGPQDQPDYVNAVVAADTQLAPLEVLDALQAVEQEFGRQRQRRWGERTLDLDLLLYANLIYQDDRLTLPHPGLEVRDFVVLPLYELVPNLTLPNGKRLQDCLASVADHDLQKIN</sequence>
<accession>A0A7Z7ESJ8</accession>
<comment type="pathway">
    <text evidence="1">Cofactor biosynthesis; tetrahydrofolate biosynthesis; 2-amino-4-hydroxy-6-hydroxymethyl-7,8-dihydropteridine diphosphate from 7,8-dihydroneopterin triphosphate: step 4/4.</text>
</comment>
<dbReference type="RefSeq" id="WP_169931643.1">
    <property type="nucleotide sequence ID" value="NZ_PIPR01000005.1"/>
</dbReference>